<dbReference type="Proteomes" id="UP000257559">
    <property type="component" value="Chromosome"/>
</dbReference>
<dbReference type="AlphaFoldDB" id="A0A3B0PV79"/>
<proteinExistence type="predicted"/>
<reference evidence="2" key="1">
    <citation type="submission" date="2018-06" db="EMBL/GenBank/DDBJ databases">
        <authorList>
            <consortium name="Pathogen Informatics"/>
        </authorList>
    </citation>
    <scope>NUCLEOTIDE SEQUENCE [LARGE SCALE GENOMIC DNA]</scope>
    <source>
        <strain evidence="2">NCTC10132</strain>
    </source>
</reference>
<gene>
    <name evidence="1" type="ORF">NCTC10132_00603</name>
</gene>
<evidence type="ECO:0000313" key="2">
    <source>
        <dbReference type="Proteomes" id="UP000257559"/>
    </source>
</evidence>
<feature type="non-terminal residue" evidence="1">
    <location>
        <position position="111"/>
    </location>
</feature>
<organism evidence="1 2">
    <name type="scientific">Mycoplasmopsis edwardii</name>
    <dbReference type="NCBI Taxonomy" id="53558"/>
    <lineage>
        <taxon>Bacteria</taxon>
        <taxon>Bacillati</taxon>
        <taxon>Mycoplasmatota</taxon>
        <taxon>Mycoplasmoidales</taxon>
        <taxon>Metamycoplasmataceae</taxon>
        <taxon>Mycoplasmopsis</taxon>
    </lineage>
</organism>
<protein>
    <submittedName>
        <fullName evidence="1">Uncharacterized protein</fullName>
    </submittedName>
</protein>
<sequence length="111" mass="13214">MSHHKKDDFVYHFDFFLKKLIISLITKYIEIPSVNGIKGSILQINANSINNLIPKMDFKRKITNEDLRSELKEPHPNILKMILKLISYNVEDEMNLLPEKWEIEHILPKNW</sequence>
<dbReference type="EMBL" id="LS991951">
    <property type="protein sequence ID" value="SYV97244.1"/>
    <property type="molecule type" value="Genomic_DNA"/>
</dbReference>
<accession>A0A3B0PV79</accession>
<evidence type="ECO:0000313" key="1">
    <source>
        <dbReference type="EMBL" id="SYV97244.1"/>
    </source>
</evidence>
<keyword evidence="2" id="KW-1185">Reference proteome</keyword>
<dbReference type="KEGG" id="medw:NCTC10132_00603"/>
<name>A0A3B0PV79_9BACT</name>